<evidence type="ECO:0000313" key="4">
    <source>
        <dbReference type="EMBL" id="RZO06314.1"/>
    </source>
</evidence>
<dbReference type="PANTHER" id="PTHR11092">
    <property type="entry name" value="SUGAR NUCLEOTIDE EPIMERASE RELATED"/>
    <property type="match status" value="1"/>
</dbReference>
<organism evidence="4 5">
    <name type="scientific">SAR92 clade bacterium</name>
    <dbReference type="NCBI Taxonomy" id="2315479"/>
    <lineage>
        <taxon>Bacteria</taxon>
        <taxon>Pseudomonadati</taxon>
        <taxon>Pseudomonadota</taxon>
        <taxon>Gammaproteobacteria</taxon>
        <taxon>Cellvibrionales</taxon>
        <taxon>Porticoccaceae</taxon>
        <taxon>SAR92 clade</taxon>
    </lineage>
</organism>
<dbReference type="Pfam" id="PF01370">
    <property type="entry name" value="Epimerase"/>
    <property type="match status" value="1"/>
</dbReference>
<reference evidence="4 5" key="1">
    <citation type="submission" date="2019-02" db="EMBL/GenBank/DDBJ databases">
        <title>Prokaryotic population dynamics and viral predation in marine succession experiment using metagenomics: the confinement effect.</title>
        <authorList>
            <person name="Haro-Moreno J.M."/>
            <person name="Rodriguez-Valera F."/>
            <person name="Lopez-Perez M."/>
        </authorList>
    </citation>
    <scope>NUCLEOTIDE SEQUENCE [LARGE SCALE GENOMIC DNA]</scope>
    <source>
        <strain evidence="4">MED-G169</strain>
    </source>
</reference>
<dbReference type="InterPro" id="IPR013549">
    <property type="entry name" value="DUF1731"/>
</dbReference>
<name>A0A520LLJ2_9GAMM</name>
<dbReference type="PANTHER" id="PTHR11092:SF0">
    <property type="entry name" value="EPIMERASE FAMILY PROTEIN SDR39U1"/>
    <property type="match status" value="1"/>
</dbReference>
<dbReference type="Pfam" id="PF08338">
    <property type="entry name" value="DUF1731"/>
    <property type="match status" value="1"/>
</dbReference>
<dbReference type="Gene3D" id="3.40.50.720">
    <property type="entry name" value="NAD(P)-binding Rossmann-like Domain"/>
    <property type="match status" value="1"/>
</dbReference>
<evidence type="ECO:0000259" key="3">
    <source>
        <dbReference type="Pfam" id="PF08338"/>
    </source>
</evidence>
<feature type="domain" description="NAD-dependent epimerase/dehydratase" evidence="2">
    <location>
        <begin position="18"/>
        <end position="230"/>
    </location>
</feature>
<accession>A0A520LLJ2</accession>
<dbReference type="InterPro" id="IPR036291">
    <property type="entry name" value="NAD(P)-bd_dom_sf"/>
</dbReference>
<dbReference type="InterPro" id="IPR001509">
    <property type="entry name" value="Epimerase_deHydtase"/>
</dbReference>
<dbReference type="EMBL" id="SHBO01000027">
    <property type="protein sequence ID" value="RZO06314.1"/>
    <property type="molecule type" value="Genomic_DNA"/>
</dbReference>
<dbReference type="SUPFAM" id="SSF51735">
    <property type="entry name" value="NAD(P)-binding Rossmann-fold domains"/>
    <property type="match status" value="1"/>
</dbReference>
<sequence length="316" mass="34991">MLVKVKILQGDVLNIKTVLITGGTGFIGSKLRDRLFQKGIKVIVLTRSPAKYQKLLISDLELISDMSDLDPTVTIDCIINLAGQRIDSRRWNTKVKRQIYDSRVGLTNQLFKHFEKASSYPKLIISASAIGFYGSSRKAVDESAAGNGGFSHRLCSAWEQAANNFLKLNSRVCCLRFGIVLGNGGALKKMLPAFRLGLGGKFGDGSQKMSWIHIDDVIEGIIFCMNNPKMNGAINFVSPNPVSNEVFVSTLSRSLKMPSIFSQPKFLIKLLFGEMGEELFLADQNVMPEKLMSNGFPFKYSKISESLENCVNKKGF</sequence>
<evidence type="ECO:0000259" key="2">
    <source>
        <dbReference type="Pfam" id="PF01370"/>
    </source>
</evidence>
<dbReference type="Proteomes" id="UP000318148">
    <property type="component" value="Unassembled WGS sequence"/>
</dbReference>
<feature type="domain" description="DUF1731" evidence="3">
    <location>
        <begin position="264"/>
        <end position="309"/>
    </location>
</feature>
<evidence type="ECO:0000313" key="5">
    <source>
        <dbReference type="Proteomes" id="UP000318148"/>
    </source>
</evidence>
<comment type="caution">
    <text evidence="4">The sequence shown here is derived from an EMBL/GenBank/DDBJ whole genome shotgun (WGS) entry which is preliminary data.</text>
</comment>
<evidence type="ECO:0000256" key="1">
    <source>
        <dbReference type="ARBA" id="ARBA00009353"/>
    </source>
</evidence>
<dbReference type="NCBIfam" id="TIGR01777">
    <property type="entry name" value="yfcH"/>
    <property type="match status" value="1"/>
</dbReference>
<comment type="similarity">
    <text evidence="1">Belongs to the NAD(P)-dependent epimerase/dehydratase family. SDR39U1 subfamily.</text>
</comment>
<dbReference type="InterPro" id="IPR010099">
    <property type="entry name" value="SDR39U1"/>
</dbReference>
<gene>
    <name evidence="4" type="ORF">EVB02_02625</name>
</gene>
<proteinExistence type="inferred from homology"/>
<dbReference type="AlphaFoldDB" id="A0A520LLJ2"/>
<protein>
    <submittedName>
        <fullName evidence="4">TIGR01777 family protein</fullName>
    </submittedName>
</protein>